<dbReference type="Proteomes" id="UP000008744">
    <property type="component" value="Unassembled WGS sequence"/>
</dbReference>
<keyword evidence="2" id="KW-1185">Reference proteome</keyword>
<dbReference type="AlphaFoldDB" id="B4GPG2"/>
<protein>
    <submittedName>
        <fullName evidence="1">GL13872</fullName>
    </submittedName>
</protein>
<gene>
    <name evidence="1" type="primary">Dper\GL13872</name>
    <name evidence="1" type="ORF">Dper_GL13872</name>
</gene>
<dbReference type="OrthoDB" id="7801954at2759"/>
<proteinExistence type="predicted"/>
<accession>B4GPG2</accession>
<reference evidence="1 2" key="1">
    <citation type="journal article" date="2007" name="Nature">
        <title>Evolution of genes and genomes on the Drosophila phylogeny.</title>
        <authorList>
            <consortium name="Drosophila 12 Genomes Consortium"/>
            <person name="Clark A.G."/>
            <person name="Eisen M.B."/>
            <person name="Smith D.R."/>
            <person name="Bergman C.M."/>
            <person name="Oliver B."/>
            <person name="Markow T.A."/>
            <person name="Kaufman T.C."/>
            <person name="Kellis M."/>
            <person name="Gelbart W."/>
            <person name="Iyer V.N."/>
            <person name="Pollard D.A."/>
            <person name="Sackton T.B."/>
            <person name="Larracuente A.M."/>
            <person name="Singh N.D."/>
            <person name="Abad J.P."/>
            <person name="Abt D.N."/>
            <person name="Adryan B."/>
            <person name="Aguade M."/>
            <person name="Akashi H."/>
            <person name="Anderson W.W."/>
            <person name="Aquadro C.F."/>
            <person name="Ardell D.H."/>
            <person name="Arguello R."/>
            <person name="Artieri C.G."/>
            <person name="Barbash D.A."/>
            <person name="Barker D."/>
            <person name="Barsanti P."/>
            <person name="Batterham P."/>
            <person name="Batzoglou S."/>
            <person name="Begun D."/>
            <person name="Bhutkar A."/>
            <person name="Blanco E."/>
            <person name="Bosak S.A."/>
            <person name="Bradley R.K."/>
            <person name="Brand A.D."/>
            <person name="Brent M.R."/>
            <person name="Brooks A.N."/>
            <person name="Brown R.H."/>
            <person name="Butlin R.K."/>
            <person name="Caggese C."/>
            <person name="Calvi B.R."/>
            <person name="Bernardo de Carvalho A."/>
            <person name="Caspi A."/>
            <person name="Castrezana S."/>
            <person name="Celniker S.E."/>
            <person name="Chang J.L."/>
            <person name="Chapple C."/>
            <person name="Chatterji S."/>
            <person name="Chinwalla A."/>
            <person name="Civetta A."/>
            <person name="Clifton S.W."/>
            <person name="Comeron J.M."/>
            <person name="Costello J.C."/>
            <person name="Coyne J.A."/>
            <person name="Daub J."/>
            <person name="David R.G."/>
            <person name="Delcher A.L."/>
            <person name="Delehaunty K."/>
            <person name="Do C.B."/>
            <person name="Ebling H."/>
            <person name="Edwards K."/>
            <person name="Eickbush T."/>
            <person name="Evans J.D."/>
            <person name="Filipski A."/>
            <person name="Findeiss S."/>
            <person name="Freyhult E."/>
            <person name="Fulton L."/>
            <person name="Fulton R."/>
            <person name="Garcia A.C."/>
            <person name="Gardiner A."/>
            <person name="Garfield D.A."/>
            <person name="Garvin B.E."/>
            <person name="Gibson G."/>
            <person name="Gilbert D."/>
            <person name="Gnerre S."/>
            <person name="Godfrey J."/>
            <person name="Good R."/>
            <person name="Gotea V."/>
            <person name="Gravely B."/>
            <person name="Greenberg A.J."/>
            <person name="Griffiths-Jones S."/>
            <person name="Gross S."/>
            <person name="Guigo R."/>
            <person name="Gustafson E.A."/>
            <person name="Haerty W."/>
            <person name="Hahn M.W."/>
            <person name="Halligan D.L."/>
            <person name="Halpern A.L."/>
            <person name="Halter G.M."/>
            <person name="Han M.V."/>
            <person name="Heger A."/>
            <person name="Hillier L."/>
            <person name="Hinrichs A.S."/>
            <person name="Holmes I."/>
            <person name="Hoskins R.A."/>
            <person name="Hubisz M.J."/>
            <person name="Hultmark D."/>
            <person name="Huntley M.A."/>
            <person name="Jaffe D.B."/>
            <person name="Jagadeeshan S."/>
            <person name="Jeck W.R."/>
            <person name="Johnson J."/>
            <person name="Jones C.D."/>
            <person name="Jordan W.C."/>
            <person name="Karpen G.H."/>
            <person name="Kataoka E."/>
            <person name="Keightley P.D."/>
            <person name="Kheradpour P."/>
            <person name="Kirkness E.F."/>
            <person name="Koerich L.B."/>
            <person name="Kristiansen K."/>
            <person name="Kudrna D."/>
            <person name="Kulathinal R.J."/>
            <person name="Kumar S."/>
            <person name="Kwok R."/>
            <person name="Lander E."/>
            <person name="Langley C.H."/>
            <person name="Lapoint R."/>
            <person name="Lazzaro B.P."/>
            <person name="Lee S.J."/>
            <person name="Levesque L."/>
            <person name="Li R."/>
            <person name="Lin C.F."/>
            <person name="Lin M.F."/>
            <person name="Lindblad-Toh K."/>
            <person name="Llopart A."/>
            <person name="Long M."/>
            <person name="Low L."/>
            <person name="Lozovsky E."/>
            <person name="Lu J."/>
            <person name="Luo M."/>
            <person name="Machado C.A."/>
            <person name="Makalowski W."/>
            <person name="Marzo M."/>
            <person name="Matsuda M."/>
            <person name="Matzkin L."/>
            <person name="McAllister B."/>
            <person name="McBride C.S."/>
            <person name="McKernan B."/>
            <person name="McKernan K."/>
            <person name="Mendez-Lago M."/>
            <person name="Minx P."/>
            <person name="Mollenhauer M.U."/>
            <person name="Montooth K."/>
            <person name="Mount S.M."/>
            <person name="Mu X."/>
            <person name="Myers E."/>
            <person name="Negre B."/>
            <person name="Newfeld S."/>
            <person name="Nielsen R."/>
            <person name="Noor M.A."/>
            <person name="O'Grady P."/>
            <person name="Pachter L."/>
            <person name="Papaceit M."/>
            <person name="Parisi M.J."/>
            <person name="Parisi M."/>
            <person name="Parts L."/>
            <person name="Pedersen J.S."/>
            <person name="Pesole G."/>
            <person name="Phillippy A.M."/>
            <person name="Ponting C.P."/>
            <person name="Pop M."/>
            <person name="Porcelli D."/>
            <person name="Powell J.R."/>
            <person name="Prohaska S."/>
            <person name="Pruitt K."/>
            <person name="Puig M."/>
            <person name="Quesneville H."/>
            <person name="Ram K.R."/>
            <person name="Rand D."/>
            <person name="Rasmussen M.D."/>
            <person name="Reed L.K."/>
            <person name="Reenan R."/>
            <person name="Reily A."/>
            <person name="Remington K.A."/>
            <person name="Rieger T.T."/>
            <person name="Ritchie M.G."/>
            <person name="Robin C."/>
            <person name="Rogers Y.H."/>
            <person name="Rohde C."/>
            <person name="Rozas J."/>
            <person name="Rubenfield M.J."/>
            <person name="Ruiz A."/>
            <person name="Russo S."/>
            <person name="Salzberg S.L."/>
            <person name="Sanchez-Gracia A."/>
            <person name="Saranga D.J."/>
            <person name="Sato H."/>
            <person name="Schaeffer S.W."/>
            <person name="Schatz M.C."/>
            <person name="Schlenke T."/>
            <person name="Schwartz R."/>
            <person name="Segarra C."/>
            <person name="Singh R.S."/>
            <person name="Sirot L."/>
            <person name="Sirota M."/>
            <person name="Sisneros N.B."/>
            <person name="Smith C.D."/>
            <person name="Smith T.F."/>
            <person name="Spieth J."/>
            <person name="Stage D.E."/>
            <person name="Stark A."/>
            <person name="Stephan W."/>
            <person name="Strausberg R.L."/>
            <person name="Strempel S."/>
            <person name="Sturgill D."/>
            <person name="Sutton G."/>
            <person name="Sutton G.G."/>
            <person name="Tao W."/>
            <person name="Teichmann S."/>
            <person name="Tobari Y.N."/>
            <person name="Tomimura Y."/>
            <person name="Tsolas J.M."/>
            <person name="Valente V.L."/>
            <person name="Venter E."/>
            <person name="Venter J.C."/>
            <person name="Vicario S."/>
            <person name="Vieira F.G."/>
            <person name="Vilella A.J."/>
            <person name="Villasante A."/>
            <person name="Walenz B."/>
            <person name="Wang J."/>
            <person name="Wasserman M."/>
            <person name="Watts T."/>
            <person name="Wilson D."/>
            <person name="Wilson R.K."/>
            <person name="Wing R.A."/>
            <person name="Wolfner M.F."/>
            <person name="Wong A."/>
            <person name="Wong G.K."/>
            <person name="Wu C.I."/>
            <person name="Wu G."/>
            <person name="Yamamoto D."/>
            <person name="Yang H.P."/>
            <person name="Yang S.P."/>
            <person name="Yorke J.A."/>
            <person name="Yoshida K."/>
            <person name="Zdobnov E."/>
            <person name="Zhang P."/>
            <person name="Zhang Y."/>
            <person name="Zimin A.V."/>
            <person name="Baldwin J."/>
            <person name="Abdouelleil A."/>
            <person name="Abdulkadir J."/>
            <person name="Abebe A."/>
            <person name="Abera B."/>
            <person name="Abreu J."/>
            <person name="Acer S.C."/>
            <person name="Aftuck L."/>
            <person name="Alexander A."/>
            <person name="An P."/>
            <person name="Anderson E."/>
            <person name="Anderson S."/>
            <person name="Arachi H."/>
            <person name="Azer M."/>
            <person name="Bachantsang P."/>
            <person name="Barry A."/>
            <person name="Bayul T."/>
            <person name="Berlin A."/>
            <person name="Bessette D."/>
            <person name="Bloom T."/>
            <person name="Blye J."/>
            <person name="Boguslavskiy L."/>
            <person name="Bonnet C."/>
            <person name="Boukhgalter B."/>
            <person name="Bourzgui I."/>
            <person name="Brown A."/>
            <person name="Cahill P."/>
            <person name="Channer S."/>
            <person name="Cheshatsang Y."/>
            <person name="Chuda L."/>
            <person name="Citroen M."/>
            <person name="Collymore A."/>
            <person name="Cooke P."/>
            <person name="Costello M."/>
            <person name="D'Aco K."/>
            <person name="Daza R."/>
            <person name="De Haan G."/>
            <person name="DeGray S."/>
            <person name="DeMaso C."/>
            <person name="Dhargay N."/>
            <person name="Dooley K."/>
            <person name="Dooley E."/>
            <person name="Doricent M."/>
            <person name="Dorje P."/>
            <person name="Dorjee K."/>
            <person name="Dupes A."/>
            <person name="Elong R."/>
            <person name="Falk J."/>
            <person name="Farina A."/>
            <person name="Faro S."/>
            <person name="Ferguson D."/>
            <person name="Fisher S."/>
            <person name="Foley C.D."/>
            <person name="Franke A."/>
            <person name="Friedrich D."/>
            <person name="Gadbois L."/>
            <person name="Gearin G."/>
            <person name="Gearin C.R."/>
            <person name="Giannoukos G."/>
            <person name="Goode T."/>
            <person name="Graham J."/>
            <person name="Grandbois E."/>
            <person name="Grewal S."/>
            <person name="Gyaltsen K."/>
            <person name="Hafez N."/>
            <person name="Hagos B."/>
            <person name="Hall J."/>
            <person name="Henson C."/>
            <person name="Hollinger A."/>
            <person name="Honan T."/>
            <person name="Huard M.D."/>
            <person name="Hughes L."/>
            <person name="Hurhula B."/>
            <person name="Husby M.E."/>
            <person name="Kamat A."/>
            <person name="Kanga B."/>
            <person name="Kashin S."/>
            <person name="Khazanovich D."/>
            <person name="Kisner P."/>
            <person name="Lance K."/>
            <person name="Lara M."/>
            <person name="Lee W."/>
            <person name="Lennon N."/>
            <person name="Letendre F."/>
            <person name="LeVine R."/>
            <person name="Lipovsky A."/>
            <person name="Liu X."/>
            <person name="Liu J."/>
            <person name="Liu S."/>
            <person name="Lokyitsang T."/>
            <person name="Lokyitsang Y."/>
            <person name="Lubonja R."/>
            <person name="Lui A."/>
            <person name="MacDonald P."/>
            <person name="Magnisalis V."/>
            <person name="Maru K."/>
            <person name="Matthews C."/>
            <person name="McCusker W."/>
            <person name="McDonough S."/>
            <person name="Mehta T."/>
            <person name="Meldrim J."/>
            <person name="Meneus L."/>
            <person name="Mihai O."/>
            <person name="Mihalev A."/>
            <person name="Mihova T."/>
            <person name="Mittelman R."/>
            <person name="Mlenga V."/>
            <person name="Montmayeur A."/>
            <person name="Mulrain L."/>
            <person name="Navidi A."/>
            <person name="Naylor J."/>
            <person name="Negash T."/>
            <person name="Nguyen T."/>
            <person name="Nguyen N."/>
            <person name="Nicol R."/>
            <person name="Norbu C."/>
            <person name="Norbu N."/>
            <person name="Novod N."/>
            <person name="O'Neill B."/>
            <person name="Osman S."/>
            <person name="Markiewicz E."/>
            <person name="Oyono O.L."/>
            <person name="Patti C."/>
            <person name="Phunkhang P."/>
            <person name="Pierre F."/>
            <person name="Priest M."/>
            <person name="Raghuraman S."/>
            <person name="Rege F."/>
            <person name="Reyes R."/>
            <person name="Rise C."/>
            <person name="Rogov P."/>
            <person name="Ross K."/>
            <person name="Ryan E."/>
            <person name="Settipalli S."/>
            <person name="Shea T."/>
            <person name="Sherpa N."/>
            <person name="Shi L."/>
            <person name="Shih D."/>
            <person name="Sparrow T."/>
            <person name="Spaulding J."/>
            <person name="Stalker J."/>
            <person name="Stange-Thomann N."/>
            <person name="Stavropoulos S."/>
            <person name="Stone C."/>
            <person name="Strader C."/>
            <person name="Tesfaye S."/>
            <person name="Thomson T."/>
            <person name="Thoulutsang Y."/>
            <person name="Thoulutsang D."/>
            <person name="Topham K."/>
            <person name="Topping I."/>
            <person name="Tsamla T."/>
            <person name="Vassiliev H."/>
            <person name="Vo A."/>
            <person name="Wangchuk T."/>
            <person name="Wangdi T."/>
            <person name="Weiand M."/>
            <person name="Wilkinson J."/>
            <person name="Wilson A."/>
            <person name="Yadav S."/>
            <person name="Young G."/>
            <person name="Yu Q."/>
            <person name="Zembek L."/>
            <person name="Zhong D."/>
            <person name="Zimmer A."/>
            <person name="Zwirko Z."/>
            <person name="Jaffe D.B."/>
            <person name="Alvarez P."/>
            <person name="Brockman W."/>
            <person name="Butler J."/>
            <person name="Chin C."/>
            <person name="Gnerre S."/>
            <person name="Grabherr M."/>
            <person name="Kleber M."/>
            <person name="Mauceli E."/>
            <person name="MacCallum I."/>
        </authorList>
    </citation>
    <scope>NUCLEOTIDE SEQUENCE [LARGE SCALE GENOMIC DNA]</scope>
    <source>
        <strain evidence="2">MSH-3 / Tucson 14011-0111.49</strain>
    </source>
</reference>
<evidence type="ECO:0000313" key="1">
    <source>
        <dbReference type="EMBL" id="EDW39045.1"/>
    </source>
</evidence>
<dbReference type="KEGG" id="dpe:6595198"/>
<dbReference type="EMBL" id="CH479186">
    <property type="protein sequence ID" value="EDW39045.1"/>
    <property type="molecule type" value="Genomic_DNA"/>
</dbReference>
<dbReference type="PhylomeDB" id="B4GPG2"/>
<evidence type="ECO:0000313" key="2">
    <source>
        <dbReference type="Proteomes" id="UP000008744"/>
    </source>
</evidence>
<name>B4GPG2_DROPE</name>
<dbReference type="OMA" id="MPCVGCE"/>
<organism evidence="2">
    <name type="scientific">Drosophila persimilis</name>
    <name type="common">Fruit fly</name>
    <dbReference type="NCBI Taxonomy" id="7234"/>
    <lineage>
        <taxon>Eukaryota</taxon>
        <taxon>Metazoa</taxon>
        <taxon>Ecdysozoa</taxon>
        <taxon>Arthropoda</taxon>
        <taxon>Hexapoda</taxon>
        <taxon>Insecta</taxon>
        <taxon>Pterygota</taxon>
        <taxon>Neoptera</taxon>
        <taxon>Endopterygota</taxon>
        <taxon>Diptera</taxon>
        <taxon>Brachycera</taxon>
        <taxon>Muscomorpha</taxon>
        <taxon>Ephydroidea</taxon>
        <taxon>Drosophilidae</taxon>
        <taxon>Drosophila</taxon>
        <taxon>Sophophora</taxon>
    </lineage>
</organism>
<sequence>MPCVGCEKNCTCTLEKCCASCKCQKPGTCGCNPANAPVAGGCCKKKDDSAAHAQGKCCGNGDKK</sequence>
<dbReference type="HOGENOM" id="CLU_2888058_0_0_1"/>